<dbReference type="Gene3D" id="3.30.1330.200">
    <property type="match status" value="1"/>
</dbReference>
<dbReference type="CDD" id="cd16352">
    <property type="entry name" value="CheD"/>
    <property type="match status" value="1"/>
</dbReference>
<reference evidence="4" key="1">
    <citation type="journal article" date="2015" name="Nature">
        <title>Complex archaea that bridge the gap between prokaryotes and eukaryotes.</title>
        <authorList>
            <person name="Spang A."/>
            <person name="Saw J.H."/>
            <person name="Jorgensen S.L."/>
            <person name="Zaremba-Niedzwiedzka K."/>
            <person name="Martijn J."/>
            <person name="Lind A.E."/>
            <person name="van Eijk R."/>
            <person name="Schleper C."/>
            <person name="Guy L."/>
            <person name="Ettema T.J."/>
        </authorList>
    </citation>
    <scope>NUCLEOTIDE SEQUENCE</scope>
</reference>
<evidence type="ECO:0000256" key="3">
    <source>
        <dbReference type="SAM" id="MobiDB-lite"/>
    </source>
</evidence>
<protein>
    <recommendedName>
        <fullName evidence="5">Chemoreceptor glutamine deamidase CheD</fullName>
    </recommendedName>
</protein>
<evidence type="ECO:0000256" key="1">
    <source>
        <dbReference type="ARBA" id="ARBA00022500"/>
    </source>
</evidence>
<dbReference type="HAMAP" id="MF_01440">
    <property type="entry name" value="CheD"/>
    <property type="match status" value="1"/>
</dbReference>
<dbReference type="PANTHER" id="PTHR35147:SF3">
    <property type="entry name" value="CHEMORECEPTOR GLUTAMINE DEAMIDASE CHED 1-RELATED"/>
    <property type="match status" value="1"/>
</dbReference>
<gene>
    <name evidence="4" type="ORF">LCGC14_2224780</name>
</gene>
<keyword evidence="1" id="KW-0145">Chemotaxis</keyword>
<organism evidence="4">
    <name type="scientific">marine sediment metagenome</name>
    <dbReference type="NCBI Taxonomy" id="412755"/>
    <lineage>
        <taxon>unclassified sequences</taxon>
        <taxon>metagenomes</taxon>
        <taxon>ecological metagenomes</taxon>
    </lineage>
</organism>
<dbReference type="GO" id="GO:0050568">
    <property type="term" value="F:protein-glutamine glutaminase activity"/>
    <property type="evidence" value="ECO:0007669"/>
    <property type="project" value="InterPro"/>
</dbReference>
<sequence length="189" mass="20276">MAEDKSPLWRKHIVAGELFATKVPHEIRTILGSCVAVCLWDPDLLAGGMNHFMLPEYTGSGEASNKYGDISIRSLIQRMESLGSKKSSLKAKVYGGGSLLSASGISQSSVGQQNIHIAMEMLRSEGISIVSRHVGDFHGRKLRFNTCSGSLSISMVESISAKAAPSSNGRPSAPKPVRIRQPEIILAEA</sequence>
<dbReference type="GO" id="GO:0006935">
    <property type="term" value="P:chemotaxis"/>
    <property type="evidence" value="ECO:0007669"/>
    <property type="project" value="UniProtKB-KW"/>
</dbReference>
<comment type="caution">
    <text evidence="4">The sequence shown here is derived from an EMBL/GenBank/DDBJ whole genome shotgun (WGS) entry which is preliminary data.</text>
</comment>
<dbReference type="EMBL" id="LAZR01029802">
    <property type="protein sequence ID" value="KKL58497.1"/>
    <property type="molecule type" value="Genomic_DNA"/>
</dbReference>
<name>A0A0F9G5F4_9ZZZZ</name>
<dbReference type="SUPFAM" id="SSF64438">
    <property type="entry name" value="CNF1/YfiH-like putative cysteine hydrolases"/>
    <property type="match status" value="1"/>
</dbReference>
<dbReference type="Pfam" id="PF03975">
    <property type="entry name" value="CheD"/>
    <property type="match status" value="1"/>
</dbReference>
<dbReference type="AlphaFoldDB" id="A0A0F9G5F4"/>
<dbReference type="InterPro" id="IPR011324">
    <property type="entry name" value="Cytotoxic_necrot_fac-like_cat"/>
</dbReference>
<proteinExistence type="inferred from homology"/>
<dbReference type="InterPro" id="IPR038592">
    <property type="entry name" value="CheD-like_sf"/>
</dbReference>
<accession>A0A0F9G5F4</accession>
<evidence type="ECO:0000256" key="2">
    <source>
        <dbReference type="ARBA" id="ARBA00022801"/>
    </source>
</evidence>
<dbReference type="PANTHER" id="PTHR35147">
    <property type="entry name" value="CHEMORECEPTOR GLUTAMINE DEAMIDASE CHED-RELATED"/>
    <property type="match status" value="1"/>
</dbReference>
<evidence type="ECO:0008006" key="5">
    <source>
        <dbReference type="Google" id="ProtNLM"/>
    </source>
</evidence>
<feature type="region of interest" description="Disordered" evidence="3">
    <location>
        <begin position="162"/>
        <end position="181"/>
    </location>
</feature>
<keyword evidence="2" id="KW-0378">Hydrolase</keyword>
<dbReference type="InterPro" id="IPR005659">
    <property type="entry name" value="Chemorcpt_Glu_NH3ase_CheD"/>
</dbReference>
<evidence type="ECO:0000313" key="4">
    <source>
        <dbReference type="EMBL" id="KKL58497.1"/>
    </source>
</evidence>